<feature type="transmembrane region" description="Helical" evidence="1">
    <location>
        <begin position="272"/>
        <end position="292"/>
    </location>
</feature>
<name>A0A4R3M1P6_9BURK</name>
<keyword evidence="1" id="KW-1133">Transmembrane helix</keyword>
<proteinExistence type="predicted"/>
<comment type="caution">
    <text evidence="3">The sequence shown here is derived from an EMBL/GenBank/DDBJ whole genome shotgun (WGS) entry which is preliminary data.</text>
</comment>
<dbReference type="InterPro" id="IPR037185">
    <property type="entry name" value="EmrE-like"/>
</dbReference>
<feature type="domain" description="EamA" evidence="2">
    <location>
        <begin position="38"/>
        <end position="170"/>
    </location>
</feature>
<feature type="transmembrane region" description="Helical" evidence="1">
    <location>
        <begin position="107"/>
        <end position="124"/>
    </location>
</feature>
<feature type="transmembrane region" description="Helical" evidence="1">
    <location>
        <begin position="241"/>
        <end position="260"/>
    </location>
</feature>
<feature type="transmembrane region" description="Helical" evidence="1">
    <location>
        <begin position="130"/>
        <end position="147"/>
    </location>
</feature>
<keyword evidence="1" id="KW-0472">Membrane</keyword>
<accession>A0A4R3M1P6</accession>
<dbReference type="AlphaFoldDB" id="A0A4R3M1P6"/>
<evidence type="ECO:0000313" key="4">
    <source>
        <dbReference type="Proteomes" id="UP000295525"/>
    </source>
</evidence>
<feature type="transmembrane region" description="Helical" evidence="1">
    <location>
        <begin position="58"/>
        <end position="86"/>
    </location>
</feature>
<sequence length="326" mass="34554">MTYSSRPAPTIPLGSATAGATSVSRPLLKPGAASPIAGIIVLVLSTWALSALDSSGKWVMGVGVPLLFLCWVRYVVHLALVLALVLPSRGLRALRSLRMRNQILRGAIMLLATLSFFTTLRYLPQAEATSINFLAPLIVLALAPWVLREPPRLSRWIAAGIGFTGVLIIIRPGSGLDPVGTMFGLIAAFVSAAQAIATRRVAIDDPFTTLIWSGAVGSVCLTLALPVILPPALPALASLTMVQWAVLLSTGFWGCIGHLLQIQAYRSASASMLAPFIYFQIISASTLGLLIWGQFPDALTWLGIAIICASGITIGVVEWRAGHKRG</sequence>
<organism evidence="3 4">
    <name type="scientific">Paralcaligenes ureilyticus</name>
    <dbReference type="NCBI Taxonomy" id="627131"/>
    <lineage>
        <taxon>Bacteria</taxon>
        <taxon>Pseudomonadati</taxon>
        <taxon>Pseudomonadota</taxon>
        <taxon>Betaproteobacteria</taxon>
        <taxon>Burkholderiales</taxon>
        <taxon>Alcaligenaceae</taxon>
        <taxon>Paralcaligenes</taxon>
    </lineage>
</organism>
<feature type="transmembrane region" description="Helical" evidence="1">
    <location>
        <begin position="179"/>
        <end position="197"/>
    </location>
</feature>
<dbReference type="EMBL" id="SMAJ01000007">
    <property type="protein sequence ID" value="TCT07000.1"/>
    <property type="molecule type" value="Genomic_DNA"/>
</dbReference>
<evidence type="ECO:0000259" key="2">
    <source>
        <dbReference type="Pfam" id="PF00892"/>
    </source>
</evidence>
<evidence type="ECO:0000313" key="3">
    <source>
        <dbReference type="EMBL" id="TCT07000.1"/>
    </source>
</evidence>
<dbReference type="Pfam" id="PF00892">
    <property type="entry name" value="EamA"/>
    <property type="match status" value="2"/>
</dbReference>
<evidence type="ECO:0000256" key="1">
    <source>
        <dbReference type="SAM" id="Phobius"/>
    </source>
</evidence>
<dbReference type="SUPFAM" id="SSF103481">
    <property type="entry name" value="Multidrug resistance efflux transporter EmrE"/>
    <property type="match status" value="2"/>
</dbReference>
<dbReference type="PANTHER" id="PTHR22911">
    <property type="entry name" value="ACYL-MALONYL CONDENSING ENZYME-RELATED"/>
    <property type="match status" value="1"/>
</dbReference>
<feature type="transmembrane region" description="Helical" evidence="1">
    <location>
        <begin position="209"/>
        <end position="229"/>
    </location>
</feature>
<dbReference type="GO" id="GO:0016020">
    <property type="term" value="C:membrane"/>
    <property type="evidence" value="ECO:0007669"/>
    <property type="project" value="InterPro"/>
</dbReference>
<feature type="domain" description="EamA" evidence="2">
    <location>
        <begin position="180"/>
        <end position="310"/>
    </location>
</feature>
<dbReference type="InterPro" id="IPR000620">
    <property type="entry name" value="EamA_dom"/>
</dbReference>
<reference evidence="3 4" key="1">
    <citation type="submission" date="2019-03" db="EMBL/GenBank/DDBJ databases">
        <title>Genomic Encyclopedia of Type Strains, Phase IV (KMG-IV): sequencing the most valuable type-strain genomes for metagenomic binning, comparative biology and taxonomic classification.</title>
        <authorList>
            <person name="Goeker M."/>
        </authorList>
    </citation>
    <scope>NUCLEOTIDE SEQUENCE [LARGE SCALE GENOMIC DNA]</scope>
    <source>
        <strain evidence="3 4">DSM 24591</strain>
    </source>
</reference>
<keyword evidence="4" id="KW-1185">Reference proteome</keyword>
<feature type="transmembrane region" description="Helical" evidence="1">
    <location>
        <begin position="156"/>
        <end position="173"/>
    </location>
</feature>
<feature type="transmembrane region" description="Helical" evidence="1">
    <location>
        <begin position="298"/>
        <end position="317"/>
    </location>
</feature>
<feature type="transmembrane region" description="Helical" evidence="1">
    <location>
        <begin position="32"/>
        <end position="52"/>
    </location>
</feature>
<protein>
    <submittedName>
        <fullName evidence="3">Threonine/homoserine efflux transporter RhtA</fullName>
    </submittedName>
</protein>
<dbReference type="Proteomes" id="UP000295525">
    <property type="component" value="Unassembled WGS sequence"/>
</dbReference>
<gene>
    <name evidence="3" type="ORF">EDC26_10755</name>
</gene>
<dbReference type="RefSeq" id="WP_132582446.1">
    <property type="nucleotide sequence ID" value="NZ_SMAJ01000007.1"/>
</dbReference>
<keyword evidence="1" id="KW-0812">Transmembrane</keyword>
<dbReference type="OrthoDB" id="8584557at2"/>
<dbReference type="PANTHER" id="PTHR22911:SF103">
    <property type="entry name" value="BLR2811 PROTEIN"/>
    <property type="match status" value="1"/>
</dbReference>